<evidence type="ECO:0000259" key="3">
    <source>
        <dbReference type="Pfam" id="PF20439"/>
    </source>
</evidence>
<dbReference type="Pfam" id="PF09547">
    <property type="entry name" value="SpoIVA_ATPase"/>
    <property type="match status" value="1"/>
</dbReference>
<dbReference type="InterPro" id="IPR046842">
    <property type="entry name" value="SpoIVA_ATPase"/>
</dbReference>
<dbReference type="CDD" id="cd00882">
    <property type="entry name" value="Ras_like_GTPase"/>
    <property type="match status" value="1"/>
</dbReference>
<dbReference type="PIRSF" id="PIRSF007466">
    <property type="entry name" value="SpoIVA"/>
    <property type="match status" value="1"/>
</dbReference>
<name>B5CQI2_9FIRM</name>
<gene>
    <name evidence="4" type="primary">spoIVA</name>
    <name evidence="4" type="ORF">RUMLAC_01728</name>
</gene>
<reference evidence="4 5" key="2">
    <citation type="submission" date="2008-08" db="EMBL/GenBank/DDBJ databases">
        <authorList>
            <person name="Fulton L."/>
            <person name="Clifton S."/>
            <person name="Fulton B."/>
            <person name="Xu J."/>
            <person name="Minx P."/>
            <person name="Pepin K.H."/>
            <person name="Johnson M."/>
            <person name="Bhonagiri V."/>
            <person name="Nash W.E."/>
            <person name="Mardis E.R."/>
            <person name="Wilson R.K."/>
        </authorList>
    </citation>
    <scope>NUCLEOTIDE SEQUENCE [LARGE SCALE GENOMIC DNA]</scope>
    <source>
        <strain evidence="4 5">ATCC 29176</strain>
    </source>
</reference>
<dbReference type="Pfam" id="PF20439">
    <property type="entry name" value="SpoIVA_C"/>
    <property type="match status" value="1"/>
</dbReference>
<feature type="domain" description="Stage IV sporulation protein A ATPase" evidence="1">
    <location>
        <begin position="28"/>
        <end position="264"/>
    </location>
</feature>
<accession>B5CQI2</accession>
<sequence length="517" mass="58476">MGKRIKKNAYLPAVWHTLVSAQQGGIFMDSFQVYRDIKARTDGEIYLGVVGPVRTGKSTFIKRFADLLILPNLTDVHKKERTKDELPQSASGTTIMTTEPKFVPKEAVSVKLGEDVEVKIRLVDCVGYMVEGASGHIENGTERQVKTPWFEYEIPFTKAAAIGTQKVIHDHATIGLVVTTDGSVTELARENYIPAEEKTVRELQEIGKPFLIILNCQKPYAEEAKSLKEELQEKYQAPVIAMNCEQMKAEDLHEMMQQILYEFPVTEVEFYLPKWVEMLSRDHRIKQNLLENVKTVLDALGDIRSAVNLKIQPQGEYIDRMQVEKVEMDSGKVCVRIGFDQKYYYEILSELTGTTINGEYELISTMKELAAMKEEFSQIRDAFTEVKMKGYGVVCPRKEEITLDEPVMIKQGSKFGVKIRSEAPSIHMIRANIETEIAPIVGNEQQAEDLVEYIKKESETPQGVWGTNIFGKSIEELVMDGMKNKITLIGDESRSKLQDSMQKIVNDTNGGLICIII</sequence>
<dbReference type="EMBL" id="ABOU02000039">
    <property type="protein sequence ID" value="EDY32409.1"/>
    <property type="molecule type" value="Genomic_DNA"/>
</dbReference>
<evidence type="ECO:0000259" key="2">
    <source>
        <dbReference type="Pfam" id="PF20438"/>
    </source>
</evidence>
<dbReference type="InterPro" id="IPR046841">
    <property type="entry name" value="SpoIVA_middle"/>
</dbReference>
<dbReference type="eggNOG" id="COG0699">
    <property type="taxonomic scope" value="Bacteria"/>
</dbReference>
<evidence type="ECO:0000259" key="1">
    <source>
        <dbReference type="Pfam" id="PF09547"/>
    </source>
</evidence>
<dbReference type="HOGENOM" id="CLU_043635_0_0_9"/>
<proteinExistence type="predicted"/>
<protein>
    <submittedName>
        <fullName evidence="4">Stage IV sporulation protein A</fullName>
    </submittedName>
</protein>
<feature type="domain" description="Sporulation stage IV protein A C-terminal" evidence="3">
    <location>
        <begin position="443"/>
        <end position="517"/>
    </location>
</feature>
<organism evidence="4 5">
    <name type="scientific">[Ruminococcus] lactaris ATCC 29176</name>
    <dbReference type="NCBI Taxonomy" id="471875"/>
    <lineage>
        <taxon>Bacteria</taxon>
        <taxon>Bacillati</taxon>
        <taxon>Bacillota</taxon>
        <taxon>Clostridia</taxon>
        <taxon>Lachnospirales</taxon>
        <taxon>Lachnospiraceae</taxon>
        <taxon>Mediterraneibacter</taxon>
    </lineage>
</organism>
<dbReference type="Gene3D" id="3.40.50.300">
    <property type="entry name" value="P-loop containing nucleotide triphosphate hydrolases"/>
    <property type="match status" value="1"/>
</dbReference>
<keyword evidence="5" id="KW-1185">Reference proteome</keyword>
<dbReference type="NCBIfam" id="TIGR02836">
    <property type="entry name" value="spore_IV_A"/>
    <property type="match status" value="1"/>
</dbReference>
<dbReference type="SUPFAM" id="SSF52540">
    <property type="entry name" value="P-loop containing nucleoside triphosphate hydrolases"/>
    <property type="match status" value="1"/>
</dbReference>
<evidence type="ECO:0000313" key="4">
    <source>
        <dbReference type="EMBL" id="EDY32409.1"/>
    </source>
</evidence>
<reference evidence="4 5" key="1">
    <citation type="submission" date="2008-08" db="EMBL/GenBank/DDBJ databases">
        <title>Draft genome sequence of Ruminococcus lactaris ATCC 29176.</title>
        <authorList>
            <person name="Sudarsanam P."/>
            <person name="Ley R."/>
            <person name="Guruge J."/>
            <person name="Turnbaugh P.J."/>
            <person name="Mahowald M."/>
            <person name="Liep D."/>
            <person name="Gordon J."/>
        </authorList>
    </citation>
    <scope>NUCLEOTIDE SEQUENCE [LARGE SCALE GENOMIC DNA]</scope>
    <source>
        <strain evidence="4 5">ATCC 29176</strain>
    </source>
</reference>
<dbReference type="InterPro" id="IPR014201">
    <property type="entry name" value="Spore_IV_A"/>
</dbReference>
<dbReference type="InterPro" id="IPR046840">
    <property type="entry name" value="SpoIVA_C"/>
</dbReference>
<comment type="caution">
    <text evidence="4">The sequence shown here is derived from an EMBL/GenBank/DDBJ whole genome shotgun (WGS) entry which is preliminary data.</text>
</comment>
<dbReference type="AlphaFoldDB" id="B5CQI2"/>
<dbReference type="InterPro" id="IPR027417">
    <property type="entry name" value="P-loop_NTPase"/>
</dbReference>
<feature type="domain" description="Stage IV sporulation protein A middle" evidence="2">
    <location>
        <begin position="265"/>
        <end position="442"/>
    </location>
</feature>
<dbReference type="Pfam" id="PF20438">
    <property type="entry name" value="SpoIVA_middle"/>
    <property type="match status" value="1"/>
</dbReference>
<dbReference type="GO" id="GO:0005524">
    <property type="term" value="F:ATP binding"/>
    <property type="evidence" value="ECO:0007669"/>
    <property type="project" value="InterPro"/>
</dbReference>
<dbReference type="Proteomes" id="UP000003254">
    <property type="component" value="Unassembled WGS sequence"/>
</dbReference>
<dbReference type="GO" id="GO:0016887">
    <property type="term" value="F:ATP hydrolysis activity"/>
    <property type="evidence" value="ECO:0007669"/>
    <property type="project" value="InterPro"/>
</dbReference>
<evidence type="ECO:0000313" key="5">
    <source>
        <dbReference type="Proteomes" id="UP000003254"/>
    </source>
</evidence>
<dbReference type="GO" id="GO:0043934">
    <property type="term" value="P:sporulation"/>
    <property type="evidence" value="ECO:0007669"/>
    <property type="project" value="InterPro"/>
</dbReference>